<dbReference type="RefSeq" id="WP_042802976.1">
    <property type="nucleotide sequence ID" value="NZ_AVSP01000001.1"/>
</dbReference>
<keyword evidence="1 2" id="KW-0238">DNA-binding</keyword>
<dbReference type="GO" id="GO:0000976">
    <property type="term" value="F:transcription cis-regulatory region binding"/>
    <property type="evidence" value="ECO:0007669"/>
    <property type="project" value="TreeGrafter"/>
</dbReference>
<dbReference type="Pfam" id="PF22604">
    <property type="entry name" value="TetR_HI_0893_C"/>
    <property type="match status" value="1"/>
</dbReference>
<dbReference type="PROSITE" id="PS01081">
    <property type="entry name" value="HTH_TETR_1"/>
    <property type="match status" value="1"/>
</dbReference>
<dbReference type="InterPro" id="IPR050109">
    <property type="entry name" value="HTH-type_TetR-like_transc_reg"/>
</dbReference>
<dbReference type="PANTHER" id="PTHR30055">
    <property type="entry name" value="HTH-TYPE TRANSCRIPTIONAL REGULATOR RUTR"/>
    <property type="match status" value="1"/>
</dbReference>
<dbReference type="Proteomes" id="UP000054123">
    <property type="component" value="Unassembled WGS sequence"/>
</dbReference>
<dbReference type="PANTHER" id="PTHR30055:SF207">
    <property type="entry name" value="HTH-TYPE TRANSCRIPTIONAL REPRESSOR FATR"/>
    <property type="match status" value="1"/>
</dbReference>
<dbReference type="Gene3D" id="1.10.357.10">
    <property type="entry name" value="Tetracycline Repressor, domain 2"/>
    <property type="match status" value="1"/>
</dbReference>
<dbReference type="InterPro" id="IPR023772">
    <property type="entry name" value="DNA-bd_HTH_TetR-type_CS"/>
</dbReference>
<dbReference type="PATRIC" id="fig|1450449.3.peg.1345"/>
<dbReference type="Pfam" id="PF00440">
    <property type="entry name" value="TetR_N"/>
    <property type="match status" value="1"/>
</dbReference>
<name>A0A011NB68_9PAST</name>
<evidence type="ECO:0000256" key="1">
    <source>
        <dbReference type="ARBA" id="ARBA00023125"/>
    </source>
</evidence>
<dbReference type="PRINTS" id="PR00455">
    <property type="entry name" value="HTHTETR"/>
</dbReference>
<dbReference type="SUPFAM" id="SSF46689">
    <property type="entry name" value="Homeodomain-like"/>
    <property type="match status" value="1"/>
</dbReference>
<dbReference type="InterPro" id="IPR001647">
    <property type="entry name" value="HTH_TetR"/>
</dbReference>
<dbReference type="InterPro" id="IPR009057">
    <property type="entry name" value="Homeodomain-like_sf"/>
</dbReference>
<feature type="domain" description="HTH tetR-type" evidence="3">
    <location>
        <begin position="9"/>
        <end position="69"/>
    </location>
</feature>
<dbReference type="PROSITE" id="PS50977">
    <property type="entry name" value="HTH_TETR_2"/>
    <property type="match status" value="1"/>
</dbReference>
<gene>
    <name evidence="4" type="ORF">AK33_06860</name>
</gene>
<accession>A0A011NB68</accession>
<dbReference type="AlphaFoldDB" id="A0A011NB68"/>
<comment type="caution">
    <text evidence="4">The sequence shown here is derived from an EMBL/GenBank/DDBJ whole genome shotgun (WGS) entry which is preliminary data.</text>
</comment>
<dbReference type="OrthoDB" id="63332at2"/>
<dbReference type="InterPro" id="IPR054422">
    <property type="entry name" value="TetR-like_HI_0893_C"/>
</dbReference>
<evidence type="ECO:0000259" key="3">
    <source>
        <dbReference type="PROSITE" id="PS50977"/>
    </source>
</evidence>
<evidence type="ECO:0000256" key="2">
    <source>
        <dbReference type="PROSITE-ProRule" id="PRU00335"/>
    </source>
</evidence>
<organism evidence="4 5">
    <name type="scientific">Mannheimia granulomatis</name>
    <dbReference type="NCBI Taxonomy" id="85402"/>
    <lineage>
        <taxon>Bacteria</taxon>
        <taxon>Pseudomonadati</taxon>
        <taxon>Pseudomonadota</taxon>
        <taxon>Gammaproteobacteria</taxon>
        <taxon>Pasteurellales</taxon>
        <taxon>Pasteurellaceae</taxon>
        <taxon>Mannheimia</taxon>
    </lineage>
</organism>
<dbReference type="GO" id="GO:0003700">
    <property type="term" value="F:DNA-binding transcription factor activity"/>
    <property type="evidence" value="ECO:0007669"/>
    <property type="project" value="TreeGrafter"/>
</dbReference>
<dbReference type="EMBL" id="JANJ01000005">
    <property type="protein sequence ID" value="EXI61842.1"/>
    <property type="molecule type" value="Genomic_DNA"/>
</dbReference>
<evidence type="ECO:0000313" key="5">
    <source>
        <dbReference type="Proteomes" id="UP000054123"/>
    </source>
</evidence>
<protein>
    <submittedName>
        <fullName evidence="4">AcrR family transcriptional regulator</fullName>
    </submittedName>
</protein>
<evidence type="ECO:0000313" key="4">
    <source>
        <dbReference type="EMBL" id="EXI61842.1"/>
    </source>
</evidence>
<proteinExistence type="predicted"/>
<feature type="DNA-binding region" description="H-T-H motif" evidence="2">
    <location>
        <begin position="32"/>
        <end position="51"/>
    </location>
</feature>
<keyword evidence="5" id="KW-1185">Reference proteome</keyword>
<sequence>MSRRIEPKEEMVNRILSATEVLIVREGLQNLSMRNIAKEAGIASGTLYLYFKTKDDLLHSLTGRFFDRYCRKMDLVFNPKLDLFEQYKLAVRRKWAFLLDNLELAHQWKAILGFDELVRNEINNKKSFWNEFATECKKQKIVADLPNELLYSLSIGTIVDILYLQRFNSTLHFEEYLDEIILRTWKAITF</sequence>
<reference evidence="4 5" key="1">
    <citation type="journal article" date="2014" name="Genome Announc.">
        <title>Genome Sequence of a Presumptive Mannheimia haemolytica Strain with an A1/A6-Cross-Reactive Serotype from a White-Tailed Deer (Odocoileus virginianus).</title>
        <authorList>
            <person name="Lawrence P.K."/>
            <person name="Bey R.F."/>
            <person name="Wiener B."/>
            <person name="Kittichotirat W."/>
            <person name="Bumgarner R.E."/>
        </authorList>
    </citation>
    <scope>NUCLEOTIDE SEQUENCE [LARGE SCALE GENOMIC DNA]</scope>
    <source>
        <strain evidence="4 5">PKL10</strain>
    </source>
</reference>
<dbReference type="STRING" id="1122190.GCA_000621105_00756"/>